<organism evidence="2 3">
    <name type="scientific">Collybia nuda</name>
    <dbReference type="NCBI Taxonomy" id="64659"/>
    <lineage>
        <taxon>Eukaryota</taxon>
        <taxon>Fungi</taxon>
        <taxon>Dikarya</taxon>
        <taxon>Basidiomycota</taxon>
        <taxon>Agaricomycotina</taxon>
        <taxon>Agaricomycetes</taxon>
        <taxon>Agaricomycetidae</taxon>
        <taxon>Agaricales</taxon>
        <taxon>Tricholomatineae</taxon>
        <taxon>Clitocybaceae</taxon>
        <taxon>Collybia</taxon>
    </lineage>
</organism>
<dbReference type="AlphaFoldDB" id="A0A9P5Y368"/>
<evidence type="ECO:0000313" key="2">
    <source>
        <dbReference type="EMBL" id="KAF9460601.1"/>
    </source>
</evidence>
<gene>
    <name evidence="2" type="ORF">BDZ94DRAFT_892388</name>
</gene>
<evidence type="ECO:0000313" key="3">
    <source>
        <dbReference type="Proteomes" id="UP000807353"/>
    </source>
</evidence>
<keyword evidence="3" id="KW-1185">Reference proteome</keyword>
<accession>A0A9P5Y368</accession>
<name>A0A9P5Y368_9AGAR</name>
<evidence type="ECO:0000256" key="1">
    <source>
        <dbReference type="SAM" id="MobiDB-lite"/>
    </source>
</evidence>
<dbReference type="EMBL" id="MU150296">
    <property type="protein sequence ID" value="KAF9460601.1"/>
    <property type="molecule type" value="Genomic_DNA"/>
</dbReference>
<protein>
    <submittedName>
        <fullName evidence="2">Uncharacterized protein</fullName>
    </submittedName>
</protein>
<proteinExistence type="predicted"/>
<sequence>MVHGSSHVTLPLLKTLKLTTEELDWDGFLDPVSVPSLENLSIIGTLVPPLPFTSFIIRSRCPIRELFIFQRIDQEGKIDGDVIHSLFHHLSTVTDFSVTWLLQTSAIRSICNGAFPNLESALIYVYPKAFGALLDIIDSCIDKRGPQQLKFGNFHVICYPVIGFEEVRERYRARFGEYEAEGLTITAANGDTGAFLEEEDYEPSDYQNSDEDYEDYYDE</sequence>
<dbReference type="Proteomes" id="UP000807353">
    <property type="component" value="Unassembled WGS sequence"/>
</dbReference>
<reference evidence="2" key="1">
    <citation type="submission" date="2020-11" db="EMBL/GenBank/DDBJ databases">
        <authorList>
            <consortium name="DOE Joint Genome Institute"/>
            <person name="Ahrendt S."/>
            <person name="Riley R."/>
            <person name="Andreopoulos W."/>
            <person name="Labutti K."/>
            <person name="Pangilinan J."/>
            <person name="Ruiz-Duenas F.J."/>
            <person name="Barrasa J.M."/>
            <person name="Sanchez-Garcia M."/>
            <person name="Camarero S."/>
            <person name="Miyauchi S."/>
            <person name="Serrano A."/>
            <person name="Linde D."/>
            <person name="Babiker R."/>
            <person name="Drula E."/>
            <person name="Ayuso-Fernandez I."/>
            <person name="Pacheco R."/>
            <person name="Padilla G."/>
            <person name="Ferreira P."/>
            <person name="Barriuso J."/>
            <person name="Kellner H."/>
            <person name="Castanera R."/>
            <person name="Alfaro M."/>
            <person name="Ramirez L."/>
            <person name="Pisabarro A.G."/>
            <person name="Kuo A."/>
            <person name="Tritt A."/>
            <person name="Lipzen A."/>
            <person name="He G."/>
            <person name="Yan M."/>
            <person name="Ng V."/>
            <person name="Cullen D."/>
            <person name="Martin F."/>
            <person name="Rosso M.-N."/>
            <person name="Henrissat B."/>
            <person name="Hibbett D."/>
            <person name="Martinez A.T."/>
            <person name="Grigoriev I.V."/>
        </authorList>
    </citation>
    <scope>NUCLEOTIDE SEQUENCE</scope>
    <source>
        <strain evidence="2">CBS 247.69</strain>
    </source>
</reference>
<feature type="region of interest" description="Disordered" evidence="1">
    <location>
        <begin position="198"/>
        <end position="219"/>
    </location>
</feature>
<comment type="caution">
    <text evidence="2">The sequence shown here is derived from an EMBL/GenBank/DDBJ whole genome shotgun (WGS) entry which is preliminary data.</text>
</comment>